<dbReference type="GO" id="GO:0007265">
    <property type="term" value="P:Ras protein signal transduction"/>
    <property type="evidence" value="ECO:0007669"/>
    <property type="project" value="TreeGrafter"/>
</dbReference>
<dbReference type="AlphaFoldDB" id="A0A1Y1VHF6"/>
<evidence type="ECO:0000259" key="3">
    <source>
        <dbReference type="PROSITE" id="PS50009"/>
    </source>
</evidence>
<keyword evidence="1 2" id="KW-0344">Guanine-nucleotide releasing factor</keyword>
<dbReference type="PROSITE" id="PS50212">
    <property type="entry name" value="RASGEF_NTER"/>
    <property type="match status" value="1"/>
</dbReference>
<dbReference type="InterPro" id="IPR001895">
    <property type="entry name" value="RASGEF_cat_dom"/>
</dbReference>
<gene>
    <name evidence="5" type="ORF">BCR36DRAFT_367922</name>
</gene>
<reference evidence="5 6" key="1">
    <citation type="submission" date="2016-08" db="EMBL/GenBank/DDBJ databases">
        <title>Genomes of anaerobic fungi encode conserved fungal cellulosomes for biomass hydrolysis.</title>
        <authorList>
            <consortium name="DOE Joint Genome Institute"/>
            <person name="Haitjema C.H."/>
            <person name="Gilmore S.P."/>
            <person name="Henske J.K."/>
            <person name="Solomon K.V."/>
            <person name="De Groot R."/>
            <person name="Kuo A."/>
            <person name="Mondo S.J."/>
            <person name="Salamov A.A."/>
            <person name="Labutti K."/>
            <person name="Zhao Z."/>
            <person name="Chiniquy J."/>
            <person name="Barry K."/>
            <person name="Brewer H.M."/>
            <person name="Purvine S.O."/>
            <person name="Wright A.T."/>
            <person name="Boxma B."/>
            <person name="Van Alen T."/>
            <person name="Hackstein J.H."/>
            <person name="Baker S.E."/>
            <person name="Grigoriev I.V."/>
            <person name="O'Malley M.A."/>
        </authorList>
    </citation>
    <scope>NUCLEOTIDE SEQUENCE [LARGE SCALE GENOMIC DNA]</scope>
    <source>
        <strain evidence="6">finn</strain>
    </source>
</reference>
<dbReference type="SMART" id="SM00229">
    <property type="entry name" value="RasGEFN"/>
    <property type="match status" value="1"/>
</dbReference>
<dbReference type="SUPFAM" id="SSF48366">
    <property type="entry name" value="Ras GEF"/>
    <property type="match status" value="1"/>
</dbReference>
<name>A0A1Y1VHF6_9FUNG</name>
<dbReference type="Pfam" id="PF00617">
    <property type="entry name" value="RasGEF"/>
    <property type="match status" value="1"/>
</dbReference>
<dbReference type="Gene3D" id="1.20.870.10">
    <property type="entry name" value="Son of sevenless (SoS) protein Chain: S domain 1"/>
    <property type="match status" value="1"/>
</dbReference>
<evidence type="ECO:0000259" key="4">
    <source>
        <dbReference type="PROSITE" id="PS50212"/>
    </source>
</evidence>
<reference evidence="5 6" key="2">
    <citation type="submission" date="2016-08" db="EMBL/GenBank/DDBJ databases">
        <title>Pervasive Adenine N6-methylation of Active Genes in Fungi.</title>
        <authorList>
            <consortium name="DOE Joint Genome Institute"/>
            <person name="Mondo S.J."/>
            <person name="Dannebaum R.O."/>
            <person name="Kuo R.C."/>
            <person name="Labutti K."/>
            <person name="Haridas S."/>
            <person name="Kuo A."/>
            <person name="Salamov A."/>
            <person name="Ahrendt S.R."/>
            <person name="Lipzen A."/>
            <person name="Sullivan W."/>
            <person name="Andreopoulos W.B."/>
            <person name="Clum A."/>
            <person name="Lindquist E."/>
            <person name="Daum C."/>
            <person name="Ramamoorthy G.K."/>
            <person name="Gryganskyi A."/>
            <person name="Culley D."/>
            <person name="Magnuson J.K."/>
            <person name="James T.Y."/>
            <person name="O'Malley M.A."/>
            <person name="Stajich J.E."/>
            <person name="Spatafora J.W."/>
            <person name="Visel A."/>
            <person name="Grigoriev I.V."/>
        </authorList>
    </citation>
    <scope>NUCLEOTIDE SEQUENCE [LARGE SCALE GENOMIC DNA]</scope>
    <source>
        <strain evidence="6">finn</strain>
    </source>
</reference>
<comment type="caution">
    <text evidence="5">The sequence shown here is derived from an EMBL/GenBank/DDBJ whole genome shotgun (WGS) entry which is preliminary data.</text>
</comment>
<protein>
    <submittedName>
        <fullName evidence="5">Ras GEF</fullName>
    </submittedName>
</protein>
<dbReference type="GO" id="GO:0005085">
    <property type="term" value="F:guanyl-nucleotide exchange factor activity"/>
    <property type="evidence" value="ECO:0007669"/>
    <property type="project" value="UniProtKB-KW"/>
</dbReference>
<evidence type="ECO:0000256" key="1">
    <source>
        <dbReference type="ARBA" id="ARBA00022658"/>
    </source>
</evidence>
<dbReference type="CDD" id="cd06224">
    <property type="entry name" value="REM"/>
    <property type="match status" value="1"/>
</dbReference>
<dbReference type="Gene3D" id="1.10.840.10">
    <property type="entry name" value="Ras guanine-nucleotide exchange factors catalytic domain"/>
    <property type="match status" value="1"/>
</dbReference>
<organism evidence="5 6">
    <name type="scientific">Piromyces finnis</name>
    <dbReference type="NCBI Taxonomy" id="1754191"/>
    <lineage>
        <taxon>Eukaryota</taxon>
        <taxon>Fungi</taxon>
        <taxon>Fungi incertae sedis</taxon>
        <taxon>Chytridiomycota</taxon>
        <taxon>Chytridiomycota incertae sedis</taxon>
        <taxon>Neocallimastigomycetes</taxon>
        <taxon>Neocallimastigales</taxon>
        <taxon>Neocallimastigaceae</taxon>
        <taxon>Piromyces</taxon>
    </lineage>
</organism>
<dbReference type="InterPro" id="IPR036964">
    <property type="entry name" value="RASGEF_cat_dom_sf"/>
</dbReference>
<feature type="domain" description="N-terminal Ras-GEF" evidence="4">
    <location>
        <begin position="59"/>
        <end position="192"/>
    </location>
</feature>
<dbReference type="OrthoDB" id="546434at2759"/>
<dbReference type="STRING" id="1754191.A0A1Y1VHF6"/>
<evidence type="ECO:0000313" key="5">
    <source>
        <dbReference type="EMBL" id="ORX56090.1"/>
    </source>
</evidence>
<dbReference type="EMBL" id="MCFH01000008">
    <property type="protein sequence ID" value="ORX56090.1"/>
    <property type="molecule type" value="Genomic_DNA"/>
</dbReference>
<feature type="domain" description="Ras-GEF" evidence="3">
    <location>
        <begin position="203"/>
        <end position="433"/>
    </location>
</feature>
<dbReference type="PROSITE" id="PS50009">
    <property type="entry name" value="RASGEF_CAT"/>
    <property type="match status" value="1"/>
</dbReference>
<dbReference type="Proteomes" id="UP000193719">
    <property type="component" value="Unassembled WGS sequence"/>
</dbReference>
<dbReference type="GO" id="GO:0005886">
    <property type="term" value="C:plasma membrane"/>
    <property type="evidence" value="ECO:0007669"/>
    <property type="project" value="TreeGrafter"/>
</dbReference>
<accession>A0A1Y1VHF6</accession>
<sequence>MSLDEQRVKPGSRLILEVSENWSYEKPQPPPIQTNVDNNTNVNIWDEPSTPEQIQYTKDNLNIASATLNKLVEKLTEEKNGNIDYLPFVKTFLLTYPSFTTSVILLQKLIERYHVPLKKFKNFSEFDKMRLFIQIRVCSVLEKWTKNFNHDLVDKSDGEEIKQKLLNFVEGILAEDQWKLAKTIRKTIYRMNIPLKLGIFSYSNEDIAQQLTILDFQLFEKIGPSELLNQAWNKSDGHIKAPNILHLTSRFNAIAFWVACSILEGADAKQRASIMTKFIEIAQHLLQLNNYSTTMAFIAGFNKSSILRLKLTFKELSQRASKKLTLYEKLLTAEKSYHVYRQNLHLSTPPCVYLTDLTYMEDGNPNFIDNRINFTKRSLISTLIREIQQYQSIPYTVKPIKELQQLLQFQIYSEDLEKMEKRLYEISLQREPRVQQQS</sequence>
<keyword evidence="6" id="KW-1185">Reference proteome</keyword>
<dbReference type="InterPro" id="IPR008937">
    <property type="entry name" value="Ras-like_GEF"/>
</dbReference>
<dbReference type="CDD" id="cd00155">
    <property type="entry name" value="RasGEF"/>
    <property type="match status" value="1"/>
</dbReference>
<evidence type="ECO:0000313" key="6">
    <source>
        <dbReference type="Proteomes" id="UP000193719"/>
    </source>
</evidence>
<evidence type="ECO:0000256" key="2">
    <source>
        <dbReference type="PROSITE-ProRule" id="PRU00168"/>
    </source>
</evidence>
<dbReference type="PANTHER" id="PTHR23113:SF366">
    <property type="entry name" value="RAS GUANINE NUCLEOTIDE EXCHANGE FACTOR R"/>
    <property type="match status" value="1"/>
</dbReference>
<dbReference type="InterPro" id="IPR023578">
    <property type="entry name" value="Ras_GEF_dom_sf"/>
</dbReference>
<dbReference type="SMART" id="SM00147">
    <property type="entry name" value="RasGEF"/>
    <property type="match status" value="1"/>
</dbReference>
<dbReference type="PANTHER" id="PTHR23113">
    <property type="entry name" value="GUANINE NUCLEOTIDE EXCHANGE FACTOR"/>
    <property type="match status" value="1"/>
</dbReference>
<proteinExistence type="predicted"/>
<dbReference type="Pfam" id="PF00618">
    <property type="entry name" value="RasGEF_N"/>
    <property type="match status" value="1"/>
</dbReference>
<dbReference type="InterPro" id="IPR000651">
    <property type="entry name" value="Ras-like_Gua-exchang_fac_N"/>
</dbReference>